<sequence length="392" mass="41019">MDHELAPEVSELRRTVRAFLERKAPESAVRRVVDEGLGRDAEVWDQLARQLGLHGLLVPEELGGQGTSFVEMGVVLEEMGRSLLPGPFFSNAVLAVGALTASGADGLAAELLTAIAEGTTIATVAFSEGLTGRPGESTATARLAEGTWRLNGQVEAVLDGRAADVLLVVAPAGGELGLFAVTADSSGLERTPLAGLDLTREFARVRLTDVEARRIGGDFTSGQRHVLALGTVGIAAELAGATQKILEMAVDYAKLREQFGKPIGSFQAVKHLCADIFVTAESALAVARYAARVAAEDPEGLVEAAALAKAYSSEACTLAAERNIQVHGGIGFTWEHPAHLYLRRIKSGELLFGDSAHHREELAGLLGLTAGSAVGPVARPAVRAASAEPVRV</sequence>
<dbReference type="RefSeq" id="WP_317772246.1">
    <property type="nucleotide sequence ID" value="NZ_JAWMAJ010000058.1"/>
</dbReference>
<comment type="cofactor">
    <cofactor evidence="1">
        <name>FAD</name>
        <dbReference type="ChEBI" id="CHEBI:57692"/>
    </cofactor>
</comment>
<dbReference type="InterPro" id="IPR036250">
    <property type="entry name" value="AcylCo_DH-like_C"/>
</dbReference>
<evidence type="ECO:0000259" key="7">
    <source>
        <dbReference type="Pfam" id="PF02771"/>
    </source>
</evidence>
<keyword evidence="4" id="KW-0274">FAD</keyword>
<dbReference type="Gene3D" id="1.10.540.10">
    <property type="entry name" value="Acyl-CoA dehydrogenase/oxidase, N-terminal domain"/>
    <property type="match status" value="1"/>
</dbReference>
<evidence type="ECO:0000256" key="1">
    <source>
        <dbReference type="ARBA" id="ARBA00001974"/>
    </source>
</evidence>
<comment type="caution">
    <text evidence="8">The sequence shown here is derived from an EMBL/GenBank/DDBJ whole genome shotgun (WGS) entry which is preliminary data.</text>
</comment>
<keyword evidence="3" id="KW-0285">Flavoprotein</keyword>
<dbReference type="InterPro" id="IPR009075">
    <property type="entry name" value="AcylCo_DH/oxidase_C"/>
</dbReference>
<evidence type="ECO:0000256" key="3">
    <source>
        <dbReference type="ARBA" id="ARBA00022630"/>
    </source>
</evidence>
<protein>
    <submittedName>
        <fullName evidence="8">Acyl-CoA dehydrogenase family protein</fullName>
        <ecNumber evidence="8">1.-.-.-</ecNumber>
    </submittedName>
</protein>
<gene>
    <name evidence="8" type="ORF">R5A26_19160</name>
</gene>
<dbReference type="InterPro" id="IPR009100">
    <property type="entry name" value="AcylCoA_DH/oxidase_NM_dom_sf"/>
</dbReference>
<feature type="domain" description="Acyl-CoA dehydrogenase/oxidase N-terminal" evidence="7">
    <location>
        <begin position="8"/>
        <end position="118"/>
    </location>
</feature>
<dbReference type="InterPro" id="IPR013786">
    <property type="entry name" value="AcylCoA_DH/ox_N"/>
</dbReference>
<evidence type="ECO:0000256" key="2">
    <source>
        <dbReference type="ARBA" id="ARBA00009347"/>
    </source>
</evidence>
<dbReference type="EMBL" id="JAWMAJ010000058">
    <property type="protein sequence ID" value="MDV7218069.1"/>
    <property type="molecule type" value="Genomic_DNA"/>
</dbReference>
<keyword evidence="5 8" id="KW-0560">Oxidoreductase</keyword>
<accession>A0ABU4FBU9</accession>
<dbReference type="Pfam" id="PF00441">
    <property type="entry name" value="Acyl-CoA_dh_1"/>
    <property type="match status" value="1"/>
</dbReference>
<dbReference type="InterPro" id="IPR046373">
    <property type="entry name" value="Acyl-CoA_Oxase/DH_mid-dom_sf"/>
</dbReference>
<dbReference type="SUPFAM" id="SSF47203">
    <property type="entry name" value="Acyl-CoA dehydrogenase C-terminal domain-like"/>
    <property type="match status" value="1"/>
</dbReference>
<dbReference type="Gene3D" id="2.40.110.10">
    <property type="entry name" value="Butyryl-CoA Dehydrogenase, subunit A, domain 2"/>
    <property type="match status" value="1"/>
</dbReference>
<dbReference type="SUPFAM" id="SSF56645">
    <property type="entry name" value="Acyl-CoA dehydrogenase NM domain-like"/>
    <property type="match status" value="1"/>
</dbReference>
<comment type="similarity">
    <text evidence="2">Belongs to the acyl-CoA dehydrogenase family.</text>
</comment>
<reference evidence="8 9" key="1">
    <citation type="submission" date="2023-10" db="EMBL/GenBank/DDBJ databases">
        <title>Characterization of rhizosphere-enriched actinobacteria from wheat plants lab-grown on chernevaya soil.</title>
        <authorList>
            <person name="Tikhonova E.N."/>
            <person name="Konopkin A."/>
            <person name="Kravchenko I.K."/>
        </authorList>
    </citation>
    <scope>NUCLEOTIDE SEQUENCE [LARGE SCALE GENOMIC DNA]</scope>
    <source>
        <strain evidence="8 9">RR29</strain>
    </source>
</reference>
<dbReference type="PANTHER" id="PTHR43884:SF20">
    <property type="entry name" value="ACYL-COA DEHYDROGENASE FADE28"/>
    <property type="match status" value="1"/>
</dbReference>
<dbReference type="Pfam" id="PF02771">
    <property type="entry name" value="Acyl-CoA_dh_N"/>
    <property type="match status" value="1"/>
</dbReference>
<evidence type="ECO:0000313" key="8">
    <source>
        <dbReference type="EMBL" id="MDV7218069.1"/>
    </source>
</evidence>
<dbReference type="PANTHER" id="PTHR43884">
    <property type="entry name" value="ACYL-COA DEHYDROGENASE"/>
    <property type="match status" value="1"/>
</dbReference>
<evidence type="ECO:0000259" key="6">
    <source>
        <dbReference type="Pfam" id="PF00441"/>
    </source>
</evidence>
<feature type="domain" description="Acyl-CoA dehydrogenase/oxidase C-terminal" evidence="6">
    <location>
        <begin position="227"/>
        <end position="363"/>
    </location>
</feature>
<evidence type="ECO:0000256" key="4">
    <source>
        <dbReference type="ARBA" id="ARBA00022827"/>
    </source>
</evidence>
<keyword evidence="9" id="KW-1185">Reference proteome</keyword>
<dbReference type="CDD" id="cd00567">
    <property type="entry name" value="ACAD"/>
    <property type="match status" value="1"/>
</dbReference>
<dbReference type="Proteomes" id="UP001187346">
    <property type="component" value="Unassembled WGS sequence"/>
</dbReference>
<evidence type="ECO:0000256" key="5">
    <source>
        <dbReference type="ARBA" id="ARBA00023002"/>
    </source>
</evidence>
<dbReference type="EC" id="1.-.-.-" evidence="8"/>
<evidence type="ECO:0000313" key="9">
    <source>
        <dbReference type="Proteomes" id="UP001187346"/>
    </source>
</evidence>
<dbReference type="InterPro" id="IPR037069">
    <property type="entry name" value="AcylCoA_DH/ox_N_sf"/>
</dbReference>
<dbReference type="Gene3D" id="1.20.140.10">
    <property type="entry name" value="Butyryl-CoA Dehydrogenase, subunit A, domain 3"/>
    <property type="match status" value="1"/>
</dbReference>
<proteinExistence type="inferred from homology"/>
<organism evidence="8 9">
    <name type="scientific">Streptomyces prunicolor</name>
    <dbReference type="NCBI Taxonomy" id="67348"/>
    <lineage>
        <taxon>Bacteria</taxon>
        <taxon>Bacillati</taxon>
        <taxon>Actinomycetota</taxon>
        <taxon>Actinomycetes</taxon>
        <taxon>Kitasatosporales</taxon>
        <taxon>Streptomycetaceae</taxon>
        <taxon>Streptomyces</taxon>
    </lineage>
</organism>
<dbReference type="GO" id="GO:0016491">
    <property type="term" value="F:oxidoreductase activity"/>
    <property type="evidence" value="ECO:0007669"/>
    <property type="project" value="UniProtKB-KW"/>
</dbReference>
<name>A0ABU4FBU9_9ACTN</name>